<dbReference type="STRING" id="121845.A0A1S4ESH3"/>
<dbReference type="InterPro" id="IPR001128">
    <property type="entry name" value="Cyt_P450"/>
</dbReference>
<dbReference type="GO" id="GO:0020037">
    <property type="term" value="F:heme binding"/>
    <property type="evidence" value="ECO:0007669"/>
    <property type="project" value="InterPro"/>
</dbReference>
<dbReference type="Gene3D" id="1.10.630.10">
    <property type="entry name" value="Cytochrome P450"/>
    <property type="match status" value="2"/>
</dbReference>
<name>A0A1S4ESH3_DIACI</name>
<evidence type="ECO:0000256" key="1">
    <source>
        <dbReference type="ARBA" id="ARBA00001971"/>
    </source>
</evidence>
<dbReference type="InterPro" id="IPR002401">
    <property type="entry name" value="Cyt_P450_E_grp-I"/>
</dbReference>
<gene>
    <name evidence="10" type="primary">LOC103524562</name>
</gene>
<comment type="similarity">
    <text evidence="2">Belongs to the cytochrome P450 family.</text>
</comment>
<dbReference type="PRINTS" id="PR00385">
    <property type="entry name" value="P450"/>
</dbReference>
<evidence type="ECO:0000256" key="8">
    <source>
        <dbReference type="PIRSR" id="PIRSR602401-1"/>
    </source>
</evidence>
<dbReference type="CTD" id="44858"/>
<reference evidence="10" key="1">
    <citation type="submission" date="2025-08" db="UniProtKB">
        <authorList>
            <consortium name="RefSeq"/>
        </authorList>
    </citation>
    <scope>IDENTIFICATION</scope>
</reference>
<dbReference type="GO" id="GO:0005506">
    <property type="term" value="F:iron ion binding"/>
    <property type="evidence" value="ECO:0007669"/>
    <property type="project" value="InterPro"/>
</dbReference>
<evidence type="ECO:0000256" key="4">
    <source>
        <dbReference type="ARBA" id="ARBA00022723"/>
    </source>
</evidence>
<keyword evidence="3 8" id="KW-0349">Heme</keyword>
<evidence type="ECO:0000256" key="6">
    <source>
        <dbReference type="ARBA" id="ARBA00023004"/>
    </source>
</evidence>
<evidence type="ECO:0000256" key="2">
    <source>
        <dbReference type="ARBA" id="ARBA00010617"/>
    </source>
</evidence>
<dbReference type="PaxDb" id="121845-A0A1S4ESH3"/>
<protein>
    <submittedName>
        <fullName evidence="10">Cytochrome P450 315a1, mitochondrial</fullName>
    </submittedName>
</protein>
<keyword evidence="5" id="KW-0560">Oxidoreductase</keyword>
<evidence type="ECO:0000256" key="7">
    <source>
        <dbReference type="ARBA" id="ARBA00023033"/>
    </source>
</evidence>
<organism evidence="9 10">
    <name type="scientific">Diaphorina citri</name>
    <name type="common">Asian citrus psyllid</name>
    <dbReference type="NCBI Taxonomy" id="121845"/>
    <lineage>
        <taxon>Eukaryota</taxon>
        <taxon>Metazoa</taxon>
        <taxon>Ecdysozoa</taxon>
        <taxon>Arthropoda</taxon>
        <taxon>Hexapoda</taxon>
        <taxon>Insecta</taxon>
        <taxon>Pterygota</taxon>
        <taxon>Neoptera</taxon>
        <taxon>Paraneoptera</taxon>
        <taxon>Hemiptera</taxon>
        <taxon>Sternorrhyncha</taxon>
        <taxon>Psylloidea</taxon>
        <taxon>Psyllidae</taxon>
        <taxon>Diaphorininae</taxon>
        <taxon>Diaphorina</taxon>
    </lineage>
</organism>
<dbReference type="GO" id="GO:0004497">
    <property type="term" value="F:monooxygenase activity"/>
    <property type="evidence" value="ECO:0007669"/>
    <property type="project" value="UniProtKB-KW"/>
</dbReference>
<evidence type="ECO:0000256" key="5">
    <source>
        <dbReference type="ARBA" id="ARBA00023002"/>
    </source>
</evidence>
<dbReference type="AlphaFoldDB" id="A0A1S4ESH3"/>
<dbReference type="OMA" id="VLPERWC"/>
<evidence type="ECO:0000313" key="10">
    <source>
        <dbReference type="RefSeq" id="XP_017305144.1"/>
    </source>
</evidence>
<dbReference type="SUPFAM" id="SSF48264">
    <property type="entry name" value="Cytochrome P450"/>
    <property type="match status" value="2"/>
</dbReference>
<keyword evidence="6 8" id="KW-0408">Iron</keyword>
<evidence type="ECO:0000313" key="9">
    <source>
        <dbReference type="Proteomes" id="UP000079169"/>
    </source>
</evidence>
<dbReference type="Pfam" id="PF00067">
    <property type="entry name" value="p450"/>
    <property type="match status" value="2"/>
</dbReference>
<dbReference type="PANTHER" id="PTHR24279:SF120">
    <property type="entry name" value="CYTOCHROME P450"/>
    <property type="match status" value="1"/>
</dbReference>
<dbReference type="Proteomes" id="UP000079169">
    <property type="component" value="Unplaced"/>
</dbReference>
<evidence type="ECO:0000256" key="3">
    <source>
        <dbReference type="ARBA" id="ARBA00022617"/>
    </source>
</evidence>
<proteinExistence type="inferred from homology"/>
<dbReference type="GO" id="GO:0016705">
    <property type="term" value="F:oxidoreductase activity, acting on paired donors, with incorporation or reduction of molecular oxygen"/>
    <property type="evidence" value="ECO:0007669"/>
    <property type="project" value="InterPro"/>
</dbReference>
<sequence length="493" mass="57116">MSKVIPTPRSWPIFGTLISILKEGGGKQLHRYVEKRHQELGPIYKEKIGPVEAYFLNDTADVRKVFALEGTYPKHILPQCWEKYRKLYGCDRGLYFMDGPEWMKYRKIMNKYLLKNYSAGPEHILPQCWEKYRELYGCDRGLYFMDGPEWMKYRKIMNKYLLKNYSAGPQQELTKELFKAFEHDIVESTKANNKPSFESHLYQLSINFIIAHMLGTPFISHYKELSKEIHDLSQVVHKIFEHSAALSMLPINLSIKLKLSAWTKFVESVHQSLALASELLHKMEPFNGDGLSSKLKEVENVSPESIRRMVIDFILAAGDTTAISTQWIFYLLGRHPSVQDQLYQELQKNNDCLNNEIINHVIREGLRMYPIAPFITRFMPKDVEIRGYLIPKGSLVLLSVFSSSHNPAYFPSPEQFQPSRWKRDANKKYINVVEPYASLPYAMGARSCVGRKLAQTQMCLTIAQIVNNYHIKVDKPVDVVLKIVKKCNVGRHL</sequence>
<dbReference type="InterPro" id="IPR036396">
    <property type="entry name" value="Cyt_P450_sf"/>
</dbReference>
<comment type="cofactor">
    <cofactor evidence="1 8">
        <name>heme</name>
        <dbReference type="ChEBI" id="CHEBI:30413"/>
    </cofactor>
</comment>
<keyword evidence="9" id="KW-1185">Reference proteome</keyword>
<dbReference type="PRINTS" id="PR00463">
    <property type="entry name" value="EP450I"/>
</dbReference>
<dbReference type="KEGG" id="dci:103524562"/>
<dbReference type="RefSeq" id="XP_017305144.1">
    <property type="nucleotide sequence ID" value="XM_017449655.1"/>
</dbReference>
<accession>A0A1S4ESH3</accession>
<dbReference type="InterPro" id="IPR050479">
    <property type="entry name" value="CYP11_CYP27_families"/>
</dbReference>
<dbReference type="PANTHER" id="PTHR24279">
    <property type="entry name" value="CYTOCHROME P450"/>
    <property type="match status" value="1"/>
</dbReference>
<dbReference type="GeneID" id="103524562"/>
<keyword evidence="7" id="KW-0503">Monooxygenase</keyword>
<keyword evidence="4 8" id="KW-0479">Metal-binding</keyword>
<feature type="binding site" description="axial binding residue" evidence="8">
    <location>
        <position position="448"/>
    </location>
    <ligand>
        <name>heme</name>
        <dbReference type="ChEBI" id="CHEBI:30413"/>
    </ligand>
    <ligandPart>
        <name>Fe</name>
        <dbReference type="ChEBI" id="CHEBI:18248"/>
    </ligandPart>
</feature>